<keyword evidence="1" id="KW-0812">Transmembrane</keyword>
<keyword evidence="1" id="KW-1133">Transmembrane helix</keyword>
<dbReference type="AlphaFoldDB" id="A0A7D8EXQ6"/>
<accession>A0A7D8EXQ6</accession>
<feature type="transmembrane region" description="Helical" evidence="1">
    <location>
        <begin position="33"/>
        <end position="53"/>
    </location>
</feature>
<sequence length="54" mass="5674">MKSAKSAVRAVALYLPALIIAAFAFRVWSAGHIMPAALLTTLCCTLTLLAIAVE</sequence>
<feature type="transmembrane region" description="Helical" evidence="1">
    <location>
        <begin position="7"/>
        <end position="27"/>
    </location>
</feature>
<organism evidence="2 3">
    <name type="scientific">Salmonella enterica</name>
    <name type="common">Salmonella choleraesuis</name>
    <dbReference type="NCBI Taxonomy" id="28901"/>
    <lineage>
        <taxon>Bacteria</taxon>
        <taxon>Pseudomonadati</taxon>
        <taxon>Pseudomonadota</taxon>
        <taxon>Gammaproteobacteria</taxon>
        <taxon>Enterobacterales</taxon>
        <taxon>Enterobacteriaceae</taxon>
        <taxon>Salmonella</taxon>
    </lineage>
</organism>
<dbReference type="RefSeq" id="WP_154803088.1">
    <property type="nucleotide sequence ID" value="NZ_MXUX01000041.1"/>
</dbReference>
<keyword evidence="1" id="KW-0472">Membrane</keyword>
<evidence type="ECO:0000256" key="1">
    <source>
        <dbReference type="SAM" id="Phobius"/>
    </source>
</evidence>
<name>A0A7D8EXQ6_SALER</name>
<dbReference type="EMBL" id="UGWV01000002">
    <property type="protein sequence ID" value="SUF97848.1"/>
    <property type="molecule type" value="Genomic_DNA"/>
</dbReference>
<gene>
    <name evidence="2" type="ORF">NCTC6385_04904</name>
</gene>
<evidence type="ECO:0000313" key="3">
    <source>
        <dbReference type="Proteomes" id="UP000254463"/>
    </source>
</evidence>
<proteinExistence type="predicted"/>
<dbReference type="Proteomes" id="UP000254463">
    <property type="component" value="Unassembled WGS sequence"/>
</dbReference>
<reference evidence="2 3" key="1">
    <citation type="submission" date="2018-06" db="EMBL/GenBank/DDBJ databases">
        <authorList>
            <consortium name="Pathogen Informatics"/>
            <person name="Doyle S."/>
        </authorList>
    </citation>
    <scope>NUCLEOTIDE SEQUENCE [LARGE SCALE GENOMIC DNA]</scope>
    <source>
        <strain evidence="2 3">NCTC6385</strain>
    </source>
</reference>
<protein>
    <submittedName>
        <fullName evidence="2">Uncharacterized protein</fullName>
    </submittedName>
</protein>
<evidence type="ECO:0000313" key="2">
    <source>
        <dbReference type="EMBL" id="SUF97848.1"/>
    </source>
</evidence>